<evidence type="ECO:0000313" key="1">
    <source>
        <dbReference type="EMBL" id="RXG13131.1"/>
    </source>
</evidence>
<evidence type="ECO:0000313" key="2">
    <source>
        <dbReference type="Proteomes" id="UP000289821"/>
    </source>
</evidence>
<accession>A0A4V1KP08</accession>
<sequence length="102" mass="11861">MYLTIWGLNPLKNTAIRNTTVFDDLGLEPSGRYYGKDLNVVGEVLLSRYHPYLTAKRNLKTYATTNLNAGELEALYSNRLRSRMRELFNLVAFDRESKDKRK</sequence>
<name>A0A4V1KP08_9FLAO</name>
<dbReference type="Proteomes" id="UP000289821">
    <property type="component" value="Unassembled WGS sequence"/>
</dbReference>
<keyword evidence="2" id="KW-1185">Reference proteome</keyword>
<comment type="caution">
    <text evidence="1">The sequence shown here is derived from an EMBL/GenBank/DDBJ whole genome shotgun (WGS) entry which is preliminary data.</text>
</comment>
<protein>
    <recommendedName>
        <fullName evidence="3">IstB-like ATP binding protein</fullName>
    </recommendedName>
</protein>
<evidence type="ECO:0008006" key="3">
    <source>
        <dbReference type="Google" id="ProtNLM"/>
    </source>
</evidence>
<dbReference type="InterPro" id="IPR027417">
    <property type="entry name" value="P-loop_NTPase"/>
</dbReference>
<reference evidence="1 2" key="1">
    <citation type="submission" date="2018-07" db="EMBL/GenBank/DDBJ databases">
        <title>Leeuwenhoekiella genomics.</title>
        <authorList>
            <person name="Tahon G."/>
            <person name="Willems A."/>
        </authorList>
    </citation>
    <scope>NUCLEOTIDE SEQUENCE [LARGE SCALE GENOMIC DNA]</scope>
    <source>
        <strain evidence="1 2">R-50232</strain>
    </source>
</reference>
<dbReference type="EMBL" id="QOVI01000005">
    <property type="protein sequence ID" value="RXG13131.1"/>
    <property type="molecule type" value="Genomic_DNA"/>
</dbReference>
<proteinExistence type="predicted"/>
<gene>
    <name evidence="1" type="ORF">DSM04_105109</name>
</gene>
<organism evidence="1 2">
    <name type="scientific">Leeuwenhoekiella aestuarii</name>
    <dbReference type="NCBI Taxonomy" id="2249426"/>
    <lineage>
        <taxon>Bacteria</taxon>
        <taxon>Pseudomonadati</taxon>
        <taxon>Bacteroidota</taxon>
        <taxon>Flavobacteriia</taxon>
        <taxon>Flavobacteriales</taxon>
        <taxon>Flavobacteriaceae</taxon>
        <taxon>Leeuwenhoekiella</taxon>
    </lineage>
</organism>
<dbReference type="Gene3D" id="3.40.50.300">
    <property type="entry name" value="P-loop containing nucleotide triphosphate hydrolases"/>
    <property type="match status" value="1"/>
</dbReference>
<dbReference type="AlphaFoldDB" id="A0A4V1KP08"/>